<protein>
    <recommendedName>
        <fullName evidence="3">Tyrosine-protein phosphatase domain-containing protein</fullName>
    </recommendedName>
</protein>
<keyword evidence="2" id="KW-0812">Transmembrane</keyword>
<sequence>MRLRVCCTSRRKENLRGQLKLRSKAWFQRIRQIPDPNDSEETRPRPSAAGHEKQRRTDSRDVQGRSRARTNLPSPGEDGSCQSLILAYLHQRDFASSTSEQPNDGKKDKRFCRRAMDGTSGHSVLGVFNQGIKCVTVSARASFSSVHRGRLFATRFNDRNATPLILGVLIPSALLIVFAVALLTYKRRRHIKRRTTDARPTDTLSIQDSAMETSRPILLSQFAEHYRIMSADSDFRFSEEFEELKMVGREQSNTFADLPCNRPKNRFTNILPYDHSRFKLQPVDDEEGSDYINANYVPLVKLSIGGLPTTDWCIHPLPAPASDVRALSSPWIGFCNRSTTGRTRSTFSVSSGACAKSGSGWSRRNSSTSAFTSAFWPFCKAKTTSRLPEKSITTRGSKMTKGLRSLGCERAIISPLMFLPSCIFDIFSRQIANAVIILLCGLVAGSLAGGPAHYQTLSGAAGLDGSVGSTHENTQKGYGGDSLSSYSTNVQAGHSYSSSSISRGTSGGLGAVQYAAAAPAIHTVSHAPAIQYAAAAPAIRYAAAAPSIQAIHTVAHAPAIQYAAAAPAIRYAAAPSIQYAAAAPSIQYAAAAPAIHTVAHAPAIRYAAAAPAIQYAAPSIQYTSAPAIHTVSHAPSIQYAAAPAVQYSAARTVQYASAPSISYAAPAISTISAAPAVSYARTISSAPAISYAAPAIRTISAAPAVSYAAPSLSYTRTISAAPAVSYAAPAIRTISAAPAVSYAAPSIHTVTSHAAPIVHSSFTSAGASYSW</sequence>
<dbReference type="Proteomes" id="UP000479000">
    <property type="component" value="Unassembled WGS sequence"/>
</dbReference>
<dbReference type="Pfam" id="PF00102">
    <property type="entry name" value="Y_phosphatase"/>
    <property type="match status" value="1"/>
</dbReference>
<feature type="region of interest" description="Disordered" evidence="1">
    <location>
        <begin position="30"/>
        <end position="79"/>
    </location>
</feature>
<feature type="domain" description="Tyrosine-protein phosphatase" evidence="3">
    <location>
        <begin position="237"/>
        <end position="331"/>
    </location>
</feature>
<dbReference type="Gene3D" id="3.90.190.10">
    <property type="entry name" value="Protein tyrosine phosphatase superfamily"/>
    <property type="match status" value="1"/>
</dbReference>
<dbReference type="PROSITE" id="PS50055">
    <property type="entry name" value="TYR_PHOSPHATASE_PTP"/>
    <property type="match status" value="1"/>
</dbReference>
<dbReference type="AlphaFoldDB" id="A0A6H5GDH6"/>
<feature type="transmembrane region" description="Helical" evidence="2">
    <location>
        <begin position="164"/>
        <end position="185"/>
    </location>
</feature>
<dbReference type="FunFam" id="3.90.190.10:FF:000273">
    <property type="entry name" value="Receptor protein-tyrosine phosphatase 10D, putative"/>
    <property type="match status" value="1"/>
</dbReference>
<dbReference type="OrthoDB" id="8609993at2759"/>
<reference evidence="4 5" key="1">
    <citation type="submission" date="2020-02" db="EMBL/GenBank/DDBJ databases">
        <authorList>
            <person name="Ferguson B K."/>
        </authorList>
    </citation>
    <scope>NUCLEOTIDE SEQUENCE [LARGE SCALE GENOMIC DNA]</scope>
</reference>
<evidence type="ECO:0000259" key="3">
    <source>
        <dbReference type="PROSITE" id="PS50055"/>
    </source>
</evidence>
<dbReference type="GO" id="GO:0004725">
    <property type="term" value="F:protein tyrosine phosphatase activity"/>
    <property type="evidence" value="ECO:0007669"/>
    <property type="project" value="InterPro"/>
</dbReference>
<keyword evidence="5" id="KW-1185">Reference proteome</keyword>
<evidence type="ECO:0000313" key="5">
    <source>
        <dbReference type="Proteomes" id="UP000479000"/>
    </source>
</evidence>
<dbReference type="PANTHER" id="PTHR46957:SF3">
    <property type="entry name" value="CYTOKINE RECEPTOR"/>
    <property type="match status" value="1"/>
</dbReference>
<organism evidence="4 5">
    <name type="scientific">Nesidiocoris tenuis</name>
    <dbReference type="NCBI Taxonomy" id="355587"/>
    <lineage>
        <taxon>Eukaryota</taxon>
        <taxon>Metazoa</taxon>
        <taxon>Ecdysozoa</taxon>
        <taxon>Arthropoda</taxon>
        <taxon>Hexapoda</taxon>
        <taxon>Insecta</taxon>
        <taxon>Pterygota</taxon>
        <taxon>Neoptera</taxon>
        <taxon>Paraneoptera</taxon>
        <taxon>Hemiptera</taxon>
        <taxon>Heteroptera</taxon>
        <taxon>Panheteroptera</taxon>
        <taxon>Cimicomorpha</taxon>
        <taxon>Miridae</taxon>
        <taxon>Dicyphina</taxon>
        <taxon>Nesidiocoris</taxon>
    </lineage>
</organism>
<feature type="compositionally biased region" description="Basic and acidic residues" evidence="1">
    <location>
        <begin position="40"/>
        <end position="64"/>
    </location>
</feature>
<evidence type="ECO:0000313" key="4">
    <source>
        <dbReference type="EMBL" id="CAA9999783.1"/>
    </source>
</evidence>
<name>A0A6H5GDH6_9HEMI</name>
<evidence type="ECO:0000256" key="1">
    <source>
        <dbReference type="SAM" id="MobiDB-lite"/>
    </source>
</evidence>
<accession>A0A6H5GDH6</accession>
<keyword evidence="2" id="KW-0472">Membrane</keyword>
<dbReference type="SUPFAM" id="SSF52799">
    <property type="entry name" value="(Phosphotyrosine protein) phosphatases II"/>
    <property type="match status" value="1"/>
</dbReference>
<keyword evidence="2" id="KW-1133">Transmembrane helix</keyword>
<evidence type="ECO:0000256" key="2">
    <source>
        <dbReference type="SAM" id="Phobius"/>
    </source>
</evidence>
<dbReference type="EMBL" id="CADCXU010009051">
    <property type="protein sequence ID" value="CAA9999783.1"/>
    <property type="molecule type" value="Genomic_DNA"/>
</dbReference>
<dbReference type="GO" id="GO:0016020">
    <property type="term" value="C:membrane"/>
    <property type="evidence" value="ECO:0007669"/>
    <property type="project" value="UniProtKB-SubCell"/>
</dbReference>
<dbReference type="InterPro" id="IPR050713">
    <property type="entry name" value="RTP_Phos/Ushers"/>
</dbReference>
<dbReference type="InterPro" id="IPR000242">
    <property type="entry name" value="PTP_cat"/>
</dbReference>
<gene>
    <name evidence="4" type="ORF">NTEN_LOCUS6036</name>
</gene>
<dbReference type="InterPro" id="IPR029021">
    <property type="entry name" value="Prot-tyrosine_phosphatase-like"/>
</dbReference>
<dbReference type="PANTHER" id="PTHR46957">
    <property type="entry name" value="CYTOKINE RECEPTOR"/>
    <property type="match status" value="1"/>
</dbReference>
<proteinExistence type="predicted"/>